<reference evidence="2" key="2">
    <citation type="journal article" date="2015" name="Data Brief">
        <title>Shoot transcriptome of the giant reed, Arundo donax.</title>
        <authorList>
            <person name="Barrero R.A."/>
            <person name="Guerrero F.D."/>
            <person name="Moolhuijzen P."/>
            <person name="Goolsby J.A."/>
            <person name="Tidwell J."/>
            <person name="Bellgard S.E."/>
            <person name="Bellgard M.I."/>
        </authorList>
    </citation>
    <scope>NUCLEOTIDE SEQUENCE</scope>
    <source>
        <tissue evidence="2">Shoot tissue taken approximately 20 cm above the soil surface</tissue>
    </source>
</reference>
<accession>A0A0A9BND8</accession>
<reference evidence="2" key="1">
    <citation type="submission" date="2014-09" db="EMBL/GenBank/DDBJ databases">
        <authorList>
            <person name="Magalhaes I.L.F."/>
            <person name="Oliveira U."/>
            <person name="Santos F.R."/>
            <person name="Vidigal T.H.D.A."/>
            <person name="Brescovit A.D."/>
            <person name="Santos A.J."/>
        </authorList>
    </citation>
    <scope>NUCLEOTIDE SEQUENCE</scope>
    <source>
        <tissue evidence="2">Shoot tissue taken approximately 20 cm above the soil surface</tissue>
    </source>
</reference>
<dbReference type="EMBL" id="GBRH01235155">
    <property type="protein sequence ID" value="JAD62740.1"/>
    <property type="molecule type" value="Transcribed_RNA"/>
</dbReference>
<dbReference type="AlphaFoldDB" id="A0A0A9BND8"/>
<feature type="compositionally biased region" description="Low complexity" evidence="1">
    <location>
        <begin position="31"/>
        <end position="46"/>
    </location>
</feature>
<feature type="region of interest" description="Disordered" evidence="1">
    <location>
        <begin position="31"/>
        <end position="59"/>
    </location>
</feature>
<name>A0A0A9BND8_ARUDO</name>
<evidence type="ECO:0000313" key="2">
    <source>
        <dbReference type="EMBL" id="JAD62740.1"/>
    </source>
</evidence>
<proteinExistence type="predicted"/>
<evidence type="ECO:0000256" key="1">
    <source>
        <dbReference type="SAM" id="MobiDB-lite"/>
    </source>
</evidence>
<protein>
    <submittedName>
        <fullName evidence="2">Uncharacterized protein</fullName>
    </submittedName>
</protein>
<sequence>MIICPFCYSCLYQRRRSAFCHILILAVSHLSNSSKRQQRAQSSRISTPHHTKPNPRENI</sequence>
<organism evidence="2">
    <name type="scientific">Arundo donax</name>
    <name type="common">Giant reed</name>
    <name type="synonym">Donax arundinaceus</name>
    <dbReference type="NCBI Taxonomy" id="35708"/>
    <lineage>
        <taxon>Eukaryota</taxon>
        <taxon>Viridiplantae</taxon>
        <taxon>Streptophyta</taxon>
        <taxon>Embryophyta</taxon>
        <taxon>Tracheophyta</taxon>
        <taxon>Spermatophyta</taxon>
        <taxon>Magnoliopsida</taxon>
        <taxon>Liliopsida</taxon>
        <taxon>Poales</taxon>
        <taxon>Poaceae</taxon>
        <taxon>PACMAD clade</taxon>
        <taxon>Arundinoideae</taxon>
        <taxon>Arundineae</taxon>
        <taxon>Arundo</taxon>
    </lineage>
</organism>